<dbReference type="RefSeq" id="WP_011128764.1">
    <property type="nucleotide sequence ID" value="NC_005070.1"/>
</dbReference>
<sequence>MTDAFRPDQESADQALRLLLLAIAWPNYAGALKEGNVAQQIDRCLTWVKAEASEAASLIDSCVPHGKPMLAQAQKRLEVLESLKLLQRLAESHFADS</sequence>
<gene>
    <name evidence="1" type="ordered locus">SYNW1906</name>
</gene>
<dbReference type="HOGENOM" id="CLU_173392_0_0_3"/>
<dbReference type="Proteomes" id="UP000001422">
    <property type="component" value="Chromosome"/>
</dbReference>
<evidence type="ECO:0008006" key="3">
    <source>
        <dbReference type="Google" id="ProtNLM"/>
    </source>
</evidence>
<accession>Q7U506</accession>
<name>Q7U506_PARMW</name>
<dbReference type="eggNOG" id="ENOG50322VW">
    <property type="taxonomic scope" value="Bacteria"/>
</dbReference>
<dbReference type="AlphaFoldDB" id="Q7U506"/>
<proteinExistence type="predicted"/>
<keyword evidence="2" id="KW-1185">Reference proteome</keyword>
<evidence type="ECO:0000313" key="1">
    <source>
        <dbReference type="EMBL" id="CAE08421.1"/>
    </source>
</evidence>
<dbReference type="KEGG" id="syw:SYNW1906"/>
<dbReference type="EMBL" id="BX569694">
    <property type="protein sequence ID" value="CAE08421.1"/>
    <property type="molecule type" value="Genomic_DNA"/>
</dbReference>
<reference evidence="1 2" key="1">
    <citation type="journal article" date="2003" name="Nature">
        <title>The genome of a motile marine Synechococcus.</title>
        <authorList>
            <person name="Palenik B."/>
            <person name="Brahamsha B."/>
            <person name="Larimer F."/>
            <person name="Land M."/>
            <person name="Hauser L."/>
            <person name="Chain P."/>
            <person name="Lamerdin J."/>
            <person name="Regala W."/>
            <person name="Allen E.A."/>
            <person name="McCarren J."/>
            <person name="Paulsen I."/>
            <person name="Dufresne A."/>
            <person name="Partensky F."/>
            <person name="Webb E."/>
            <person name="Waterbury J."/>
        </authorList>
    </citation>
    <scope>NUCLEOTIDE SEQUENCE [LARGE SCALE GENOMIC DNA]</scope>
    <source>
        <strain evidence="1 2">WH8102</strain>
    </source>
</reference>
<protein>
    <recommendedName>
        <fullName evidence="3">Restriction endonuclease subunit S</fullName>
    </recommendedName>
</protein>
<organism evidence="1 2">
    <name type="scientific">Parasynechococcus marenigrum (strain WH8102)</name>
    <dbReference type="NCBI Taxonomy" id="84588"/>
    <lineage>
        <taxon>Bacteria</taxon>
        <taxon>Bacillati</taxon>
        <taxon>Cyanobacteriota</taxon>
        <taxon>Cyanophyceae</taxon>
        <taxon>Synechococcales</taxon>
        <taxon>Prochlorococcaceae</taxon>
        <taxon>Parasynechococcus</taxon>
        <taxon>Parasynechococcus marenigrum</taxon>
    </lineage>
</organism>
<dbReference type="STRING" id="84588.SYNW1906"/>
<evidence type="ECO:0000313" key="2">
    <source>
        <dbReference type="Proteomes" id="UP000001422"/>
    </source>
</evidence>